<name>A0A2V4A214_9BACT</name>
<reference evidence="1 2" key="1">
    <citation type="submission" date="2018-05" db="EMBL/GenBank/DDBJ databases">
        <title>Marinifilum breve JC075T sp. nov., a marine bacterium isolated from Yongle Blue Hole in the South China Sea.</title>
        <authorList>
            <person name="Fu T."/>
        </authorList>
    </citation>
    <scope>NUCLEOTIDE SEQUENCE [LARGE SCALE GENOMIC DNA]</scope>
    <source>
        <strain evidence="1 2">JC075</strain>
    </source>
</reference>
<dbReference type="Pfam" id="PF13353">
    <property type="entry name" value="Fer4_12"/>
    <property type="match status" value="1"/>
</dbReference>
<evidence type="ECO:0000313" key="1">
    <source>
        <dbReference type="EMBL" id="PXY02819.1"/>
    </source>
</evidence>
<dbReference type="OrthoDB" id="9782387at2"/>
<comment type="caution">
    <text evidence="1">The sequence shown here is derived from an EMBL/GenBank/DDBJ whole genome shotgun (WGS) entry which is preliminary data.</text>
</comment>
<proteinExistence type="predicted"/>
<keyword evidence="2" id="KW-1185">Reference proteome</keyword>
<dbReference type="RefSeq" id="WP_110358978.1">
    <property type="nucleotide sequence ID" value="NZ_QFLI01000001.1"/>
</dbReference>
<protein>
    <submittedName>
        <fullName evidence="1">Anaerobic ribonucleoside-triphosphate reductase activating protein</fullName>
    </submittedName>
</protein>
<gene>
    <name evidence="1" type="ORF">DF185_01640</name>
</gene>
<accession>A0A2V4A214</accession>
<organism evidence="1 2">
    <name type="scientific">Marinifilum breve</name>
    <dbReference type="NCBI Taxonomy" id="2184082"/>
    <lineage>
        <taxon>Bacteria</taxon>
        <taxon>Pseudomonadati</taxon>
        <taxon>Bacteroidota</taxon>
        <taxon>Bacteroidia</taxon>
        <taxon>Marinilabiliales</taxon>
        <taxon>Marinifilaceae</taxon>
    </lineage>
</organism>
<dbReference type="AlphaFoldDB" id="A0A2V4A214"/>
<dbReference type="Proteomes" id="UP000248079">
    <property type="component" value="Unassembled WGS sequence"/>
</dbReference>
<dbReference type="SUPFAM" id="SSF102114">
    <property type="entry name" value="Radical SAM enzymes"/>
    <property type="match status" value="1"/>
</dbReference>
<dbReference type="EMBL" id="QFLI01000001">
    <property type="protein sequence ID" value="PXY02819.1"/>
    <property type="molecule type" value="Genomic_DNA"/>
</dbReference>
<sequence>MLKYYNYDIVFQEIPNEVSLAINITNCPNCCKGCHSPHLQKDIGQVLDEDCIVSIMDKYASAITCFCFMGGDNSPHRVAELASFIQNQYPKIKTAWYSGCPNLPENFNKNSFQFIKLGSYKVESGPLDSQTSNQRLFEIQHDGFMKDISYMFKTNKRGGAPF</sequence>
<evidence type="ECO:0000313" key="2">
    <source>
        <dbReference type="Proteomes" id="UP000248079"/>
    </source>
</evidence>
<dbReference type="InterPro" id="IPR058240">
    <property type="entry name" value="rSAM_sf"/>
</dbReference>